<keyword evidence="7" id="KW-0934">Plastid</keyword>
<feature type="transmembrane region" description="Helical" evidence="7">
    <location>
        <begin position="125"/>
        <end position="144"/>
    </location>
</feature>
<feature type="region of interest" description="Disordered" evidence="8">
    <location>
        <begin position="13"/>
        <end position="44"/>
    </location>
</feature>
<dbReference type="AlphaFoldDB" id="A0A2P6VD35"/>
<feature type="compositionally biased region" description="Low complexity" evidence="8">
    <location>
        <begin position="13"/>
        <end position="36"/>
    </location>
</feature>
<protein>
    <recommendedName>
        <fullName evidence="7">Protein TIC 20</fullName>
    </recommendedName>
</protein>
<keyword evidence="3 7" id="KW-0812">Transmembrane</keyword>
<evidence type="ECO:0000313" key="9">
    <source>
        <dbReference type="EMBL" id="PSC72006.1"/>
    </source>
</evidence>
<proteinExistence type="inferred from homology"/>
<feature type="transmembrane region" description="Helical" evidence="7">
    <location>
        <begin position="186"/>
        <end position="209"/>
    </location>
</feature>
<keyword evidence="7" id="KW-0150">Chloroplast</keyword>
<feature type="transmembrane region" description="Helical" evidence="7">
    <location>
        <begin position="156"/>
        <end position="174"/>
    </location>
</feature>
<dbReference type="GO" id="GO:0009706">
    <property type="term" value="C:chloroplast inner membrane"/>
    <property type="evidence" value="ECO:0007669"/>
    <property type="project" value="UniProtKB-SubCell"/>
</dbReference>
<dbReference type="EMBL" id="LHPF02000012">
    <property type="protein sequence ID" value="PSC72006.1"/>
    <property type="molecule type" value="Genomic_DNA"/>
</dbReference>
<accession>A0A2P6VD35</accession>
<keyword evidence="10" id="KW-1185">Reference proteome</keyword>
<dbReference type="Pfam" id="PF16166">
    <property type="entry name" value="TIC20"/>
    <property type="match status" value="1"/>
</dbReference>
<evidence type="ECO:0000256" key="7">
    <source>
        <dbReference type="RuleBase" id="RU367003"/>
    </source>
</evidence>
<comment type="function">
    <text evidence="7">Involved in protein precursor import into chloroplasts.</text>
</comment>
<dbReference type="STRING" id="554055.A0A2P6VD35"/>
<evidence type="ECO:0000313" key="10">
    <source>
        <dbReference type="Proteomes" id="UP000239649"/>
    </source>
</evidence>
<comment type="similarity">
    <text evidence="2 7">Belongs to the Tic20 family.</text>
</comment>
<keyword evidence="5 7" id="KW-1133">Transmembrane helix</keyword>
<evidence type="ECO:0000256" key="1">
    <source>
        <dbReference type="ARBA" id="ARBA00004478"/>
    </source>
</evidence>
<evidence type="ECO:0000256" key="6">
    <source>
        <dbReference type="ARBA" id="ARBA00023136"/>
    </source>
</evidence>
<reference evidence="9 10" key="1">
    <citation type="journal article" date="2018" name="Plant J.">
        <title>Genome sequences of Chlorella sorokiniana UTEX 1602 and Micractinium conductrix SAG 241.80: implications to maltose excretion by a green alga.</title>
        <authorList>
            <person name="Arriola M.B."/>
            <person name="Velmurugan N."/>
            <person name="Zhang Y."/>
            <person name="Plunkett M.H."/>
            <person name="Hondzo H."/>
            <person name="Barney B.M."/>
        </authorList>
    </citation>
    <scope>NUCLEOTIDE SEQUENCE [LARGE SCALE GENOMIC DNA]</scope>
    <source>
        <strain evidence="9 10">SAG 241.80</strain>
    </source>
</reference>
<comment type="caution">
    <text evidence="7">Lacks conserved residue(s) required for the propagation of feature annotation.</text>
</comment>
<evidence type="ECO:0000256" key="8">
    <source>
        <dbReference type="SAM" id="MobiDB-lite"/>
    </source>
</evidence>
<gene>
    <name evidence="9" type="ORF">C2E20_4661</name>
</gene>
<evidence type="ECO:0000256" key="2">
    <source>
        <dbReference type="ARBA" id="ARBA00009596"/>
    </source>
</evidence>
<keyword evidence="6 7" id="KW-0472">Membrane</keyword>
<keyword evidence="4" id="KW-1001">Plastid inner membrane</keyword>
<evidence type="ECO:0000256" key="5">
    <source>
        <dbReference type="ARBA" id="ARBA00022989"/>
    </source>
</evidence>
<sequence>MASVLSAANRMAAAPRAMARRTPTAAAAATAGPRTTVGSVSGLRGTPLQHRQPVGLAAPRGRAAGVAVHASWGRGGGSPDIADRVVGSLPYLVPLLDGLRYGKFFLVQFPQAAQLLLPLDPIIRLYFSFPLAGLIVFFAIYLGIINNMSFSRYVRFNAMQAILLDIILILPGLLESVFRPPMGGPGLQLYITCYNTIFLFLFACVAYGVGSCLAGQTARLPLVADAADAQVR</sequence>
<dbReference type="PANTHER" id="PTHR33510">
    <property type="entry name" value="PROTEIN TIC 20-II, CHLOROPLASTIC"/>
    <property type="match status" value="1"/>
</dbReference>
<comment type="caution">
    <text evidence="9">The sequence shown here is derived from an EMBL/GenBank/DDBJ whole genome shotgun (WGS) entry which is preliminary data.</text>
</comment>
<dbReference type="Proteomes" id="UP000239649">
    <property type="component" value="Unassembled WGS sequence"/>
</dbReference>
<evidence type="ECO:0000256" key="3">
    <source>
        <dbReference type="ARBA" id="ARBA00022692"/>
    </source>
</evidence>
<organism evidence="9 10">
    <name type="scientific">Micractinium conductrix</name>
    <dbReference type="NCBI Taxonomy" id="554055"/>
    <lineage>
        <taxon>Eukaryota</taxon>
        <taxon>Viridiplantae</taxon>
        <taxon>Chlorophyta</taxon>
        <taxon>core chlorophytes</taxon>
        <taxon>Trebouxiophyceae</taxon>
        <taxon>Chlorellales</taxon>
        <taxon>Chlorellaceae</taxon>
        <taxon>Chlorella clade</taxon>
        <taxon>Micractinium</taxon>
    </lineage>
</organism>
<dbReference type="OrthoDB" id="414558at2759"/>
<dbReference type="InterPro" id="IPR005691">
    <property type="entry name" value="Tic20"/>
</dbReference>
<dbReference type="PANTHER" id="PTHR33510:SF5">
    <property type="entry name" value="PROTEIN TIC 20-II, CHLOROPLASTIC"/>
    <property type="match status" value="1"/>
</dbReference>
<comment type="subcellular location">
    <subcellularLocation>
        <location evidence="1">Plastid</location>
        <location evidence="1">Chloroplast inner membrane</location>
        <topology evidence="1">Multi-pass membrane protein</topology>
    </subcellularLocation>
    <subcellularLocation>
        <location evidence="7">Plastid</location>
        <location evidence="7">Chloroplast membrane</location>
        <topology evidence="7">Multi-pass membrane protein</topology>
    </subcellularLocation>
</comment>
<name>A0A2P6VD35_9CHLO</name>
<evidence type="ECO:0000256" key="4">
    <source>
        <dbReference type="ARBA" id="ARBA00022780"/>
    </source>
</evidence>